<sequence>MLALSLLSVALVAGQASATAIQARTLQARAGVERLFARQAGGFNPNSIPQQCQSTCAGTAQVLSGQGCQTDACLCTSTVNTGFQQCLTCVLSLAPPDPDIISQSQEALAAFEDACAASGFPLTSLTISGATGTPTTTSRGSVTIPSNTAPPNTSVFFSDPNVTPTTDGALKPPPNTRSVITPTSTPATTPINPTTPAVIGGGDGAASGGEKTAVTVSAMVAAGIGAMVMLGL</sequence>
<feature type="signal peptide" evidence="2">
    <location>
        <begin position="1"/>
        <end position="18"/>
    </location>
</feature>
<evidence type="ECO:0008006" key="5">
    <source>
        <dbReference type="Google" id="ProtNLM"/>
    </source>
</evidence>
<evidence type="ECO:0000313" key="4">
    <source>
        <dbReference type="Proteomes" id="UP000813824"/>
    </source>
</evidence>
<feature type="region of interest" description="Disordered" evidence="1">
    <location>
        <begin position="131"/>
        <end position="155"/>
    </location>
</feature>
<protein>
    <recommendedName>
        <fullName evidence="5">Extracellular membrane protein CFEM domain-containing protein</fullName>
    </recommendedName>
</protein>
<organism evidence="3 4">
    <name type="scientific">Cristinia sonorae</name>
    <dbReference type="NCBI Taxonomy" id="1940300"/>
    <lineage>
        <taxon>Eukaryota</taxon>
        <taxon>Fungi</taxon>
        <taxon>Dikarya</taxon>
        <taxon>Basidiomycota</taxon>
        <taxon>Agaricomycotina</taxon>
        <taxon>Agaricomycetes</taxon>
        <taxon>Agaricomycetidae</taxon>
        <taxon>Agaricales</taxon>
        <taxon>Pleurotineae</taxon>
        <taxon>Stephanosporaceae</taxon>
        <taxon>Cristinia</taxon>
    </lineage>
</organism>
<name>A0A8K0XKX5_9AGAR</name>
<feature type="chain" id="PRO_5035453040" description="Extracellular membrane protein CFEM domain-containing protein" evidence="2">
    <location>
        <begin position="19"/>
        <end position="232"/>
    </location>
</feature>
<keyword evidence="2" id="KW-0732">Signal</keyword>
<dbReference type="AlphaFoldDB" id="A0A8K0XKX5"/>
<comment type="caution">
    <text evidence="3">The sequence shown here is derived from an EMBL/GenBank/DDBJ whole genome shotgun (WGS) entry which is preliminary data.</text>
</comment>
<feature type="compositionally biased region" description="Low complexity" evidence="1">
    <location>
        <begin position="131"/>
        <end position="143"/>
    </location>
</feature>
<proteinExistence type="predicted"/>
<evidence type="ECO:0000256" key="2">
    <source>
        <dbReference type="SAM" id="SignalP"/>
    </source>
</evidence>
<dbReference type="Proteomes" id="UP000813824">
    <property type="component" value="Unassembled WGS sequence"/>
</dbReference>
<dbReference type="OrthoDB" id="2753410at2759"/>
<evidence type="ECO:0000313" key="3">
    <source>
        <dbReference type="EMBL" id="KAH8085470.1"/>
    </source>
</evidence>
<keyword evidence="4" id="KW-1185">Reference proteome</keyword>
<gene>
    <name evidence="3" type="ORF">BXZ70DRAFT_562625</name>
</gene>
<dbReference type="EMBL" id="JAEVFJ010000044">
    <property type="protein sequence ID" value="KAH8085470.1"/>
    <property type="molecule type" value="Genomic_DNA"/>
</dbReference>
<reference evidence="3" key="1">
    <citation type="journal article" date="2021" name="New Phytol.">
        <title>Evolutionary innovations through gain and loss of genes in the ectomycorrhizal Boletales.</title>
        <authorList>
            <person name="Wu G."/>
            <person name="Miyauchi S."/>
            <person name="Morin E."/>
            <person name="Kuo A."/>
            <person name="Drula E."/>
            <person name="Varga T."/>
            <person name="Kohler A."/>
            <person name="Feng B."/>
            <person name="Cao Y."/>
            <person name="Lipzen A."/>
            <person name="Daum C."/>
            <person name="Hundley H."/>
            <person name="Pangilinan J."/>
            <person name="Johnson J."/>
            <person name="Barry K."/>
            <person name="LaButti K."/>
            <person name="Ng V."/>
            <person name="Ahrendt S."/>
            <person name="Min B."/>
            <person name="Choi I.G."/>
            <person name="Park H."/>
            <person name="Plett J.M."/>
            <person name="Magnuson J."/>
            <person name="Spatafora J.W."/>
            <person name="Nagy L.G."/>
            <person name="Henrissat B."/>
            <person name="Grigoriev I.V."/>
            <person name="Yang Z.L."/>
            <person name="Xu J."/>
            <person name="Martin F.M."/>
        </authorList>
    </citation>
    <scope>NUCLEOTIDE SEQUENCE</scope>
    <source>
        <strain evidence="3">KKN 215</strain>
    </source>
</reference>
<feature type="compositionally biased region" description="Polar residues" evidence="1">
    <location>
        <begin position="144"/>
        <end position="155"/>
    </location>
</feature>
<accession>A0A8K0XKX5</accession>
<evidence type="ECO:0000256" key="1">
    <source>
        <dbReference type="SAM" id="MobiDB-lite"/>
    </source>
</evidence>